<keyword evidence="1" id="KW-0472">Membrane</keyword>
<feature type="transmembrane region" description="Helical" evidence="1">
    <location>
        <begin position="93"/>
        <end position="114"/>
    </location>
</feature>
<name>A0A3M7RS85_BRAPC</name>
<evidence type="ECO:0000313" key="2">
    <source>
        <dbReference type="EMBL" id="RNA26424.1"/>
    </source>
</evidence>
<accession>A0A3M7RS85</accession>
<evidence type="ECO:0000256" key="1">
    <source>
        <dbReference type="SAM" id="Phobius"/>
    </source>
</evidence>
<keyword evidence="3" id="KW-1185">Reference proteome</keyword>
<dbReference type="Proteomes" id="UP000276133">
    <property type="component" value="Unassembled WGS sequence"/>
</dbReference>
<keyword evidence="1" id="KW-0812">Transmembrane</keyword>
<reference evidence="2 3" key="1">
    <citation type="journal article" date="2018" name="Sci. Rep.">
        <title>Genomic signatures of local adaptation to the degree of environmental predictability in rotifers.</title>
        <authorList>
            <person name="Franch-Gras L."/>
            <person name="Hahn C."/>
            <person name="Garcia-Roger E.M."/>
            <person name="Carmona M.J."/>
            <person name="Serra M."/>
            <person name="Gomez A."/>
        </authorList>
    </citation>
    <scope>NUCLEOTIDE SEQUENCE [LARGE SCALE GENOMIC DNA]</scope>
    <source>
        <strain evidence="2">HYR1</strain>
    </source>
</reference>
<comment type="caution">
    <text evidence="2">The sequence shown here is derived from an EMBL/GenBank/DDBJ whole genome shotgun (WGS) entry which is preliminary data.</text>
</comment>
<keyword evidence="1" id="KW-1133">Transmembrane helix</keyword>
<sequence length="139" mass="16745">MQVSFIEKFRYKKLQNLSYKSFESFRSKFFLFNKTNRKTKKYVSLCCMNQERSKFSGFKFFGNYFRLKGFIFSHDLTRMLRVICGTNHSNFKFIFLVGINTKILFSILIIVLLLKVQDVFTFHQVKQYLEKLRIKLPSV</sequence>
<proteinExistence type="predicted"/>
<dbReference type="AlphaFoldDB" id="A0A3M7RS85"/>
<organism evidence="2 3">
    <name type="scientific">Brachionus plicatilis</name>
    <name type="common">Marine rotifer</name>
    <name type="synonym">Brachionus muelleri</name>
    <dbReference type="NCBI Taxonomy" id="10195"/>
    <lineage>
        <taxon>Eukaryota</taxon>
        <taxon>Metazoa</taxon>
        <taxon>Spiralia</taxon>
        <taxon>Gnathifera</taxon>
        <taxon>Rotifera</taxon>
        <taxon>Eurotatoria</taxon>
        <taxon>Monogononta</taxon>
        <taxon>Pseudotrocha</taxon>
        <taxon>Ploima</taxon>
        <taxon>Brachionidae</taxon>
        <taxon>Brachionus</taxon>
    </lineage>
</organism>
<evidence type="ECO:0000313" key="3">
    <source>
        <dbReference type="Proteomes" id="UP000276133"/>
    </source>
</evidence>
<protein>
    <submittedName>
        <fullName evidence="2">Uncharacterized protein</fullName>
    </submittedName>
</protein>
<gene>
    <name evidence="2" type="ORF">BpHYR1_028772</name>
</gene>
<dbReference type="EMBL" id="REGN01002743">
    <property type="protein sequence ID" value="RNA26424.1"/>
    <property type="molecule type" value="Genomic_DNA"/>
</dbReference>